<dbReference type="Pfam" id="PF10427">
    <property type="entry name" value="Ago_hook"/>
    <property type="match status" value="1"/>
</dbReference>
<dbReference type="Proteomes" id="UP000001744">
    <property type="component" value="Unassembled WGS sequence"/>
</dbReference>
<dbReference type="OrthoDB" id="10639710at2759"/>
<keyword evidence="6" id="KW-1185">Reference proteome</keyword>
<dbReference type="Pfam" id="PF21487">
    <property type="entry name" value="Tas3_C-hel"/>
    <property type="match status" value="1"/>
</dbReference>
<feature type="compositionally biased region" description="Low complexity" evidence="1">
    <location>
        <begin position="218"/>
        <end position="232"/>
    </location>
</feature>
<dbReference type="GO" id="GO:0140727">
    <property type="term" value="P:siRNA-mediated pericentric heterochromatin formation"/>
    <property type="evidence" value="ECO:0007669"/>
    <property type="project" value="EnsemblFungi"/>
</dbReference>
<name>B6K360_SCHJY</name>
<dbReference type="GO" id="GO:0035197">
    <property type="term" value="F:siRNA binding"/>
    <property type="evidence" value="ECO:0007669"/>
    <property type="project" value="EnsemblFungi"/>
</dbReference>
<evidence type="ECO:0000313" key="6">
    <source>
        <dbReference type="Proteomes" id="UP000001744"/>
    </source>
</evidence>
<reference evidence="4 6" key="1">
    <citation type="journal article" date="2011" name="Science">
        <title>Comparative functional genomics of the fission yeasts.</title>
        <authorList>
            <person name="Rhind N."/>
            <person name="Chen Z."/>
            <person name="Yassour M."/>
            <person name="Thompson D.A."/>
            <person name="Haas B.J."/>
            <person name="Habib N."/>
            <person name="Wapinski I."/>
            <person name="Roy S."/>
            <person name="Lin M.F."/>
            <person name="Heiman D.I."/>
            <person name="Young S.K."/>
            <person name="Furuya K."/>
            <person name="Guo Y."/>
            <person name="Pidoux A."/>
            <person name="Chen H.M."/>
            <person name="Robbertse B."/>
            <person name="Goldberg J.M."/>
            <person name="Aoki K."/>
            <person name="Bayne E.H."/>
            <person name="Berlin A.M."/>
            <person name="Desjardins C.A."/>
            <person name="Dobbs E."/>
            <person name="Dukaj L."/>
            <person name="Fan L."/>
            <person name="FitzGerald M.G."/>
            <person name="French C."/>
            <person name="Gujja S."/>
            <person name="Hansen K."/>
            <person name="Keifenheim D."/>
            <person name="Levin J.Z."/>
            <person name="Mosher R.A."/>
            <person name="Mueller C.A."/>
            <person name="Pfiffner J."/>
            <person name="Priest M."/>
            <person name="Russ C."/>
            <person name="Smialowska A."/>
            <person name="Swoboda P."/>
            <person name="Sykes S.M."/>
            <person name="Vaughn M."/>
            <person name="Vengrova S."/>
            <person name="Yoder R."/>
            <person name="Zeng Q."/>
            <person name="Allshire R."/>
            <person name="Baulcombe D."/>
            <person name="Birren B.W."/>
            <person name="Brown W."/>
            <person name="Ekwall K."/>
            <person name="Kellis M."/>
            <person name="Leatherwood J."/>
            <person name="Levin H."/>
            <person name="Margalit H."/>
            <person name="Martienssen R."/>
            <person name="Nieduszynski C.A."/>
            <person name="Spatafora J.W."/>
            <person name="Friedman N."/>
            <person name="Dalgaard J.Z."/>
            <person name="Baumann P."/>
            <person name="Niki H."/>
            <person name="Regev A."/>
            <person name="Nusbaum C."/>
        </authorList>
    </citation>
    <scope>NUCLEOTIDE SEQUENCE [LARGE SCALE GENOMIC DNA]</scope>
    <source>
        <strain evidence="6">yFS275 / FY16936</strain>
    </source>
</reference>
<dbReference type="GeneID" id="7048958"/>
<feature type="domain" description="Tas3 C-terminal helical" evidence="3">
    <location>
        <begin position="446"/>
        <end position="492"/>
    </location>
</feature>
<dbReference type="GO" id="GO:0030466">
    <property type="term" value="P:silent mating-type cassette heterochromatin formation"/>
    <property type="evidence" value="ECO:0007669"/>
    <property type="project" value="EnsemblFungi"/>
</dbReference>
<dbReference type="EMBL" id="KE651167">
    <property type="protein sequence ID" value="EEB07917.2"/>
    <property type="molecule type" value="Genomic_DNA"/>
</dbReference>
<organism evidence="4 6">
    <name type="scientific">Schizosaccharomyces japonicus (strain yFS275 / FY16936)</name>
    <name type="common">Fission yeast</name>
    <dbReference type="NCBI Taxonomy" id="402676"/>
    <lineage>
        <taxon>Eukaryota</taxon>
        <taxon>Fungi</taxon>
        <taxon>Dikarya</taxon>
        <taxon>Ascomycota</taxon>
        <taxon>Taphrinomycotina</taxon>
        <taxon>Schizosaccharomycetes</taxon>
        <taxon>Schizosaccharomycetales</taxon>
        <taxon>Schizosaccharomycetaceae</taxon>
        <taxon>Schizosaccharomyces</taxon>
    </lineage>
</organism>
<sequence>MNEEMKKHLSSLPFLACISEFPENQAALKRSTILSLERLHELFSSYWNAKLEERPDEELSALVDEAVFCRTEMLSQRKLLTALEETVRKPDKPTVSSTKSTPEIAEPEKRSSKKNLSPKPVPKTKPSVKKSPSSTKPPKPPVPIMKRKFTGRTEDNFADVFLKASFKTSRFGAHDSMQSDMAMSDNGWGSTDTGGWGSTDNGGWGNTGTESSVPWQTQNQPASPSNQSSAASKLSWFDGDTQIPTATDSSMQWAGDEEDVEEGWGNQSASWGETDSVATYNNEWADHYGLKIGQQNHVPMEPTTWNTQSSEWDMEEDMSGGWGAPEPPRPIARSSRSGNASADGGQPPVTRTNAIPKGPPPSSSMKSSSAPQPLPPPQMGAPPVRNPGFSEVEWLQNLTFIQNQPACLRVYNSALPHYQQHLIDLSQLTQLVFAAAVEFPTADNQPVTSQLEFLAELEKHGPFTKAVGAAVYKLVTSKNFSLNEAAAICTQANAFETGNLG</sequence>
<dbReference type="GO" id="GO:0030958">
    <property type="term" value="C:RITS complex"/>
    <property type="evidence" value="ECO:0007669"/>
    <property type="project" value="EnsemblFungi"/>
</dbReference>
<evidence type="ECO:0000256" key="1">
    <source>
        <dbReference type="SAM" id="MobiDB-lite"/>
    </source>
</evidence>
<dbReference type="VEuPathDB" id="FungiDB:SJAG_03042"/>
<dbReference type="HOGENOM" id="CLU_496214_0_0_1"/>
<feature type="compositionally biased region" description="Polar residues" evidence="1">
    <location>
        <begin position="242"/>
        <end position="252"/>
    </location>
</feature>
<dbReference type="GO" id="GO:0140720">
    <property type="term" value="C:subtelomeric heterochromatin"/>
    <property type="evidence" value="ECO:0007669"/>
    <property type="project" value="EnsemblFungi"/>
</dbReference>
<dbReference type="Gene3D" id="6.10.140.1690">
    <property type="match status" value="1"/>
</dbReference>
<gene>
    <name evidence="5" type="primary">tas3</name>
    <name evidence="4" type="ORF">SJAG_03042</name>
</gene>
<dbReference type="STRING" id="402676.B6K360"/>
<dbReference type="Pfam" id="PF22378">
    <property type="entry name" value="Tas3-like_N"/>
    <property type="match status" value="1"/>
</dbReference>
<dbReference type="OMA" id="EWAESIN"/>
<protein>
    <submittedName>
        <fullName evidence="4">RITS complex subunit 3</fullName>
    </submittedName>
</protein>
<feature type="region of interest" description="Disordered" evidence="1">
    <location>
        <begin position="182"/>
        <end position="272"/>
    </location>
</feature>
<feature type="domain" description="Argonaute hook" evidence="2">
    <location>
        <begin position="137"/>
        <end position="403"/>
    </location>
</feature>
<dbReference type="RefSeq" id="XP_002174210.2">
    <property type="nucleotide sequence ID" value="XM_002174174.2"/>
</dbReference>
<evidence type="ECO:0000313" key="5">
    <source>
        <dbReference type="JaponicusDB" id="SJAG_03042"/>
    </source>
</evidence>
<dbReference type="GO" id="GO:0005721">
    <property type="term" value="C:pericentric heterochromatin"/>
    <property type="evidence" value="ECO:0007669"/>
    <property type="project" value="EnsemblFungi"/>
</dbReference>
<evidence type="ECO:0000259" key="2">
    <source>
        <dbReference type="Pfam" id="PF10427"/>
    </source>
</evidence>
<dbReference type="Gene3D" id="1.20.920.40">
    <property type="match status" value="1"/>
</dbReference>
<dbReference type="JaponicusDB" id="SJAG_03042">
    <property type="gene designation" value="tas3"/>
</dbReference>
<accession>B6K360</accession>
<evidence type="ECO:0000313" key="4">
    <source>
        <dbReference type="EMBL" id="EEB07917.2"/>
    </source>
</evidence>
<feature type="compositionally biased region" description="Gly residues" evidence="1">
    <location>
        <begin position="192"/>
        <end position="206"/>
    </location>
</feature>
<feature type="region of interest" description="Disordered" evidence="1">
    <location>
        <begin position="85"/>
        <end position="150"/>
    </location>
</feature>
<feature type="region of interest" description="Disordered" evidence="1">
    <location>
        <begin position="312"/>
        <end position="387"/>
    </location>
</feature>
<dbReference type="AlphaFoldDB" id="B6K360"/>
<dbReference type="GO" id="GO:0031934">
    <property type="term" value="C:mating-type region heterochromatin"/>
    <property type="evidence" value="ECO:0007669"/>
    <property type="project" value="EnsemblFungi"/>
</dbReference>
<dbReference type="GO" id="GO:0060090">
    <property type="term" value="F:molecular adaptor activity"/>
    <property type="evidence" value="ECO:0007669"/>
    <property type="project" value="EnsemblFungi"/>
</dbReference>
<dbReference type="InterPro" id="IPR049112">
    <property type="entry name" value="Tas3_C"/>
</dbReference>
<dbReference type="InterPro" id="IPR019486">
    <property type="entry name" value="Argonaute_hook_dom"/>
</dbReference>
<evidence type="ECO:0000259" key="3">
    <source>
        <dbReference type="Pfam" id="PF21487"/>
    </source>
</evidence>
<proteinExistence type="predicted"/>